<protein>
    <submittedName>
        <fullName evidence="1">GNAT family N-acetyltransferase</fullName>
    </submittedName>
</protein>
<evidence type="ECO:0000313" key="1">
    <source>
        <dbReference type="EMBL" id="MFL9845762.1"/>
    </source>
</evidence>
<dbReference type="Proteomes" id="UP001629156">
    <property type="component" value="Unassembled WGS sequence"/>
</dbReference>
<dbReference type="InterPro" id="IPR016181">
    <property type="entry name" value="Acyl_CoA_acyltransferase"/>
</dbReference>
<organism evidence="1 2">
    <name type="scientific">Flavobacterium rhizosphaerae</name>
    <dbReference type="NCBI Taxonomy" id="3163298"/>
    <lineage>
        <taxon>Bacteria</taxon>
        <taxon>Pseudomonadati</taxon>
        <taxon>Bacteroidota</taxon>
        <taxon>Flavobacteriia</taxon>
        <taxon>Flavobacteriales</taxon>
        <taxon>Flavobacteriaceae</taxon>
        <taxon>Flavobacterium</taxon>
    </lineage>
</organism>
<dbReference type="RefSeq" id="WP_408086044.1">
    <property type="nucleotide sequence ID" value="NZ_JBELPZ010000021.1"/>
</dbReference>
<keyword evidence="2" id="KW-1185">Reference proteome</keyword>
<dbReference type="SUPFAM" id="SSF55729">
    <property type="entry name" value="Acyl-CoA N-acyltransferases (Nat)"/>
    <property type="match status" value="1"/>
</dbReference>
<gene>
    <name evidence="1" type="ORF">ABS766_15185</name>
</gene>
<sequence length="323" mass="37278">MYSIVKYDSSYRSVWNDFVARSKNGTFLFNRGFMEYHADRFEDYSLIVFKGTKIIALLPAHINNNELYSHWGLTYGGLVLDFKVKLPGVIEIVRAILNCLNSFEVRKIHIKTIPSIYHIAPAQEFEYALFLCKAKLTRRDTLSVIENEYAIKIAANRLEGVKKGQLNNFKVEESTDYHFFWNDVLLPNLQHKHNAKPVHSIEEIIQLKNKFPDTIKLFVVKDEKGIAAGTVIFETDTVAHAQYISGNNDKGKTGSLDFLYYELITKIYKDKKYIDFGTSNEAQGKKLNYGLNFWKESYGARTIVQDFYEVDTANYTLLDNVLI</sequence>
<proteinExistence type="predicted"/>
<name>A0ABW8Z1V2_9FLAO</name>
<dbReference type="EMBL" id="JBELPZ010000021">
    <property type="protein sequence ID" value="MFL9845762.1"/>
    <property type="molecule type" value="Genomic_DNA"/>
</dbReference>
<dbReference type="Gene3D" id="3.40.630.30">
    <property type="match status" value="1"/>
</dbReference>
<reference evidence="1 2" key="1">
    <citation type="submission" date="2024-06" db="EMBL/GenBank/DDBJ databases">
        <authorList>
            <person name="Kaempfer P."/>
            <person name="Viver T."/>
        </authorList>
    </citation>
    <scope>NUCLEOTIDE SEQUENCE [LARGE SCALE GENOMIC DNA]</scope>
    <source>
        <strain evidence="1 2">ST-119</strain>
    </source>
</reference>
<comment type="caution">
    <text evidence="1">The sequence shown here is derived from an EMBL/GenBank/DDBJ whole genome shotgun (WGS) entry which is preliminary data.</text>
</comment>
<evidence type="ECO:0000313" key="2">
    <source>
        <dbReference type="Proteomes" id="UP001629156"/>
    </source>
</evidence>
<accession>A0ABW8Z1V2</accession>